<evidence type="ECO:0000259" key="3">
    <source>
        <dbReference type="Pfam" id="PF18142"/>
    </source>
</evidence>
<proteinExistence type="predicted"/>
<feature type="region of interest" description="Disordered" evidence="1">
    <location>
        <begin position="1"/>
        <end position="52"/>
    </location>
</feature>
<keyword evidence="5" id="KW-1185">Reference proteome</keyword>
<name>A0A9P6H535_9AGAM</name>
<reference evidence="4" key="1">
    <citation type="journal article" date="2020" name="Nat. Commun.">
        <title>Large-scale genome sequencing of mycorrhizal fungi provides insights into the early evolution of symbiotic traits.</title>
        <authorList>
            <person name="Miyauchi S."/>
            <person name="Kiss E."/>
            <person name="Kuo A."/>
            <person name="Drula E."/>
            <person name="Kohler A."/>
            <person name="Sanchez-Garcia M."/>
            <person name="Morin E."/>
            <person name="Andreopoulos B."/>
            <person name="Barry K.W."/>
            <person name="Bonito G."/>
            <person name="Buee M."/>
            <person name="Carver A."/>
            <person name="Chen C."/>
            <person name="Cichocki N."/>
            <person name="Clum A."/>
            <person name="Culley D."/>
            <person name="Crous P.W."/>
            <person name="Fauchery L."/>
            <person name="Girlanda M."/>
            <person name="Hayes R.D."/>
            <person name="Keri Z."/>
            <person name="LaButti K."/>
            <person name="Lipzen A."/>
            <person name="Lombard V."/>
            <person name="Magnuson J."/>
            <person name="Maillard F."/>
            <person name="Murat C."/>
            <person name="Nolan M."/>
            <person name="Ohm R.A."/>
            <person name="Pangilinan J."/>
            <person name="Pereira M.F."/>
            <person name="Perotto S."/>
            <person name="Peter M."/>
            <person name="Pfister S."/>
            <person name="Riley R."/>
            <person name="Sitrit Y."/>
            <person name="Stielow J.B."/>
            <person name="Szollosi G."/>
            <person name="Zifcakova L."/>
            <person name="Stursova M."/>
            <person name="Spatafora J.W."/>
            <person name="Tedersoo L."/>
            <person name="Vaario L.M."/>
            <person name="Yamada A."/>
            <person name="Yan M."/>
            <person name="Wang P."/>
            <person name="Xu J."/>
            <person name="Bruns T."/>
            <person name="Baldrian P."/>
            <person name="Vilgalys R."/>
            <person name="Dunand C."/>
            <person name="Henrissat B."/>
            <person name="Grigoriev I.V."/>
            <person name="Hibbett D."/>
            <person name="Nagy L.G."/>
            <person name="Martin F.M."/>
        </authorList>
    </citation>
    <scope>NUCLEOTIDE SEQUENCE</scope>
    <source>
        <strain evidence="4">UH-Tt-Lm1</strain>
    </source>
</reference>
<evidence type="ECO:0000313" key="5">
    <source>
        <dbReference type="Proteomes" id="UP000736335"/>
    </source>
</evidence>
<keyword evidence="2" id="KW-1133">Transmembrane helix</keyword>
<feature type="domain" description="SMODS and SLOG-associating 2TM effector" evidence="3">
    <location>
        <begin position="62"/>
        <end position="171"/>
    </location>
</feature>
<organism evidence="4 5">
    <name type="scientific">Thelephora terrestris</name>
    <dbReference type="NCBI Taxonomy" id="56493"/>
    <lineage>
        <taxon>Eukaryota</taxon>
        <taxon>Fungi</taxon>
        <taxon>Dikarya</taxon>
        <taxon>Basidiomycota</taxon>
        <taxon>Agaricomycotina</taxon>
        <taxon>Agaricomycetes</taxon>
        <taxon>Thelephorales</taxon>
        <taxon>Thelephoraceae</taxon>
        <taxon>Thelephora</taxon>
    </lineage>
</organism>
<evidence type="ECO:0000256" key="1">
    <source>
        <dbReference type="SAM" id="MobiDB-lite"/>
    </source>
</evidence>
<dbReference type="NCBIfam" id="NF033635">
    <property type="entry name" value="SLATT_fungal"/>
    <property type="match status" value="1"/>
</dbReference>
<feature type="transmembrane region" description="Helical" evidence="2">
    <location>
        <begin position="104"/>
        <end position="126"/>
    </location>
</feature>
<protein>
    <recommendedName>
        <fullName evidence="3">SMODS and SLOG-associating 2TM effector domain-containing protein</fullName>
    </recommendedName>
</protein>
<evidence type="ECO:0000313" key="4">
    <source>
        <dbReference type="EMBL" id="KAF9777730.1"/>
    </source>
</evidence>
<dbReference type="Proteomes" id="UP000736335">
    <property type="component" value="Unassembled WGS sequence"/>
</dbReference>
<gene>
    <name evidence="4" type="ORF">BJ322DRAFT_1025573</name>
</gene>
<keyword evidence="2" id="KW-0472">Membrane</keyword>
<reference evidence="4" key="2">
    <citation type="submission" date="2020-11" db="EMBL/GenBank/DDBJ databases">
        <authorList>
            <consortium name="DOE Joint Genome Institute"/>
            <person name="Kuo A."/>
            <person name="Miyauchi S."/>
            <person name="Kiss E."/>
            <person name="Drula E."/>
            <person name="Kohler A."/>
            <person name="Sanchez-Garcia M."/>
            <person name="Andreopoulos B."/>
            <person name="Barry K.W."/>
            <person name="Bonito G."/>
            <person name="Buee M."/>
            <person name="Carver A."/>
            <person name="Chen C."/>
            <person name="Cichocki N."/>
            <person name="Clum A."/>
            <person name="Culley D."/>
            <person name="Crous P.W."/>
            <person name="Fauchery L."/>
            <person name="Girlanda M."/>
            <person name="Hayes R."/>
            <person name="Keri Z."/>
            <person name="Labutti K."/>
            <person name="Lipzen A."/>
            <person name="Lombard V."/>
            <person name="Magnuson J."/>
            <person name="Maillard F."/>
            <person name="Morin E."/>
            <person name="Murat C."/>
            <person name="Nolan M."/>
            <person name="Ohm R."/>
            <person name="Pangilinan J."/>
            <person name="Pereira M."/>
            <person name="Perotto S."/>
            <person name="Peter M."/>
            <person name="Riley R."/>
            <person name="Sitrit Y."/>
            <person name="Stielow B."/>
            <person name="Szollosi G."/>
            <person name="Zifcakova L."/>
            <person name="Stursova M."/>
            <person name="Spatafora J.W."/>
            <person name="Tedersoo L."/>
            <person name="Vaario L.-M."/>
            <person name="Yamada A."/>
            <person name="Yan M."/>
            <person name="Wang P."/>
            <person name="Xu J."/>
            <person name="Bruns T."/>
            <person name="Baldrian P."/>
            <person name="Vilgalys R."/>
            <person name="Henrissat B."/>
            <person name="Grigoriev I.V."/>
            <person name="Hibbett D."/>
            <person name="Nagy L.G."/>
            <person name="Martin F.M."/>
        </authorList>
    </citation>
    <scope>NUCLEOTIDE SEQUENCE</scope>
    <source>
        <strain evidence="4">UH-Tt-Lm1</strain>
    </source>
</reference>
<comment type="caution">
    <text evidence="4">The sequence shown here is derived from an EMBL/GenBank/DDBJ whole genome shotgun (WGS) entry which is preliminary data.</text>
</comment>
<evidence type="ECO:0000256" key="2">
    <source>
        <dbReference type="SAM" id="Phobius"/>
    </source>
</evidence>
<keyword evidence="2" id="KW-0812">Transmembrane</keyword>
<dbReference type="Pfam" id="PF18142">
    <property type="entry name" value="SLATT_fungal"/>
    <property type="match status" value="1"/>
</dbReference>
<sequence>MSSAQSHLYPPVAVIEEPRGYHAEGQQTQRRIQIEPPQKHPAEPEPQQSRNNTLEDMLESTTAERDKSQKRSYRRKLLINGVVVFQAFFCILIIGAGAFSDEPIVCVLGGCSLLLALYLATVRAWGEPEFTAIRTREFNSLLGDLQTFIVDPGNKTGAEYDQQIKTFEERLGVIRTSARGSLWSND</sequence>
<accession>A0A9P6H535</accession>
<dbReference type="EMBL" id="WIUZ02000028">
    <property type="protein sequence ID" value="KAF9777730.1"/>
    <property type="molecule type" value="Genomic_DNA"/>
</dbReference>
<feature type="transmembrane region" description="Helical" evidence="2">
    <location>
        <begin position="77"/>
        <end position="98"/>
    </location>
</feature>
<dbReference type="AlphaFoldDB" id="A0A9P6H535"/>
<dbReference type="InterPro" id="IPR041622">
    <property type="entry name" value="SLATT_fungi"/>
</dbReference>